<proteinExistence type="predicted"/>
<sequence>MSLSYEVHKILKTIVEKTYPNEKILSFFVEVHAKEMRSRHGDYNRRERKIRIFNLSQPTEYTVGTALHEVAHHVEYSLYGDTGHSKRFYQVFKELLETAVQMGVVDYQKLRTQQNASDIRALEKHFGPVTSTYNPEIDDKRNMYVIEVMNSYSIKDMLKSRGYKFHAQKQCWAMEVEEEQIEQEKELILQHLSPENLHIRKANDINIEAIYYVIVHNSYSCKDQLKQNGYYFNGYNQKGNVWVKKIKSTELRQEEKFLKQFKDIKVTIKGS</sequence>
<organism evidence="1 2">
    <name type="scientific">Bacillus thuringiensis</name>
    <dbReference type="NCBI Taxonomy" id="1428"/>
    <lineage>
        <taxon>Bacteria</taxon>
        <taxon>Bacillati</taxon>
        <taxon>Bacillota</taxon>
        <taxon>Bacilli</taxon>
        <taxon>Bacillales</taxon>
        <taxon>Bacillaceae</taxon>
        <taxon>Bacillus</taxon>
        <taxon>Bacillus cereus group</taxon>
    </lineage>
</organism>
<protein>
    <recommendedName>
        <fullName evidence="3">SprT-like domain-containing protein</fullName>
    </recommendedName>
</protein>
<dbReference type="RefSeq" id="WP_098517765.1">
    <property type="nucleotide sequence ID" value="NZ_NUVX01000081.1"/>
</dbReference>
<evidence type="ECO:0008006" key="3">
    <source>
        <dbReference type="Google" id="ProtNLM"/>
    </source>
</evidence>
<name>A0A9X6WHR2_BACTU</name>
<reference evidence="1 2" key="1">
    <citation type="submission" date="2017-09" db="EMBL/GenBank/DDBJ databases">
        <title>Large-scale bioinformatics analysis of Bacillus genomes uncovers conserved roles of natural products in bacterial physiology.</title>
        <authorList>
            <consortium name="Agbiome Team Llc"/>
            <person name="Bleich R.M."/>
            <person name="Grubbs K.J."/>
            <person name="Santa Maria K.C."/>
            <person name="Allen S.E."/>
            <person name="Farag S."/>
            <person name="Shank E.A."/>
            <person name="Bowers A."/>
        </authorList>
    </citation>
    <scope>NUCLEOTIDE SEQUENCE [LARGE SCALE GENOMIC DNA]</scope>
    <source>
        <strain evidence="1 2">AFS085496</strain>
    </source>
</reference>
<dbReference type="Gene3D" id="3.30.2010.10">
    <property type="entry name" value="Metalloproteases ('zincins'), catalytic domain"/>
    <property type="match status" value="1"/>
</dbReference>
<accession>A0A9X6WHR2</accession>
<evidence type="ECO:0000313" key="1">
    <source>
        <dbReference type="EMBL" id="PFJ29079.1"/>
    </source>
</evidence>
<dbReference type="Proteomes" id="UP000224003">
    <property type="component" value="Unassembled WGS sequence"/>
</dbReference>
<comment type="caution">
    <text evidence="1">The sequence shown here is derived from an EMBL/GenBank/DDBJ whole genome shotgun (WGS) entry which is preliminary data.</text>
</comment>
<dbReference type="EMBL" id="NUVX01000081">
    <property type="protein sequence ID" value="PFJ29079.1"/>
    <property type="molecule type" value="Genomic_DNA"/>
</dbReference>
<gene>
    <name evidence="1" type="ORF">COJ15_32970</name>
</gene>
<evidence type="ECO:0000313" key="2">
    <source>
        <dbReference type="Proteomes" id="UP000224003"/>
    </source>
</evidence>
<dbReference type="AlphaFoldDB" id="A0A9X6WHR2"/>